<dbReference type="Proteomes" id="UP001140091">
    <property type="component" value="Unassembled WGS sequence"/>
</dbReference>
<feature type="transmembrane region" description="Helical" evidence="1">
    <location>
        <begin position="85"/>
        <end position="105"/>
    </location>
</feature>
<dbReference type="EMBL" id="JANBPK010001289">
    <property type="protein sequence ID" value="KAJ2923724.1"/>
    <property type="molecule type" value="Genomic_DNA"/>
</dbReference>
<comment type="caution">
    <text evidence="2">The sequence shown here is derived from an EMBL/GenBank/DDBJ whole genome shotgun (WGS) entry which is preliminary data.</text>
</comment>
<keyword evidence="1" id="KW-0472">Membrane</keyword>
<keyword evidence="3" id="KW-1185">Reference proteome</keyword>
<evidence type="ECO:0000256" key="1">
    <source>
        <dbReference type="SAM" id="Phobius"/>
    </source>
</evidence>
<organism evidence="2 3">
    <name type="scientific">Candolleomyces eurysporus</name>
    <dbReference type="NCBI Taxonomy" id="2828524"/>
    <lineage>
        <taxon>Eukaryota</taxon>
        <taxon>Fungi</taxon>
        <taxon>Dikarya</taxon>
        <taxon>Basidiomycota</taxon>
        <taxon>Agaricomycotina</taxon>
        <taxon>Agaricomycetes</taxon>
        <taxon>Agaricomycetidae</taxon>
        <taxon>Agaricales</taxon>
        <taxon>Agaricineae</taxon>
        <taxon>Psathyrellaceae</taxon>
        <taxon>Candolleomyces</taxon>
    </lineage>
</organism>
<feature type="non-terminal residue" evidence="2">
    <location>
        <position position="1"/>
    </location>
</feature>
<dbReference type="OrthoDB" id="3198211at2759"/>
<name>A0A9W8MCL1_9AGAR</name>
<keyword evidence="1" id="KW-0812">Transmembrane</keyword>
<proteinExistence type="predicted"/>
<dbReference type="SUPFAM" id="SSF58100">
    <property type="entry name" value="Bacterial hemolysins"/>
    <property type="match status" value="1"/>
</dbReference>
<keyword evidence="1" id="KW-1133">Transmembrane helix</keyword>
<reference evidence="2" key="1">
    <citation type="submission" date="2022-06" db="EMBL/GenBank/DDBJ databases">
        <title>Genome Sequence of Candolleomyces eurysporus.</title>
        <authorList>
            <person name="Buettner E."/>
        </authorList>
    </citation>
    <scope>NUCLEOTIDE SEQUENCE</scope>
    <source>
        <strain evidence="2">VTCC 930004</strain>
    </source>
</reference>
<accession>A0A9W8MCL1</accession>
<dbReference type="Gene3D" id="1.20.1170.10">
    <property type="match status" value="1"/>
</dbReference>
<protein>
    <submittedName>
        <fullName evidence="2">Uncharacterized protein</fullName>
    </submittedName>
</protein>
<sequence>MVEIIVTEQDRQDVILELEVFIDEKHDKSQEMYQGFQDLKRDIETFIPKFNEFIADTGAELAAEAEKLQADINSLWGQIRVLKSLLTRLLLVILGVIVAGSVLAAQQAERSDKMSQLRGKEAELAKVNEKQQALAYLQTQSDGVKPEIDLICDRLLLFAEIWTSISLPTI</sequence>
<evidence type="ECO:0000313" key="2">
    <source>
        <dbReference type="EMBL" id="KAJ2923724.1"/>
    </source>
</evidence>
<evidence type="ECO:0000313" key="3">
    <source>
        <dbReference type="Proteomes" id="UP001140091"/>
    </source>
</evidence>
<gene>
    <name evidence="2" type="ORF">H1R20_g13376</name>
</gene>
<dbReference type="AlphaFoldDB" id="A0A9W8MCL1"/>